<gene>
    <name evidence="5" type="ORF">KMAL_14260</name>
</gene>
<comment type="caution">
    <text evidence="5">The sequence shown here is derived from an EMBL/GenBank/DDBJ whole genome shotgun (WGS) entry which is preliminary data.</text>
</comment>
<evidence type="ECO:0000313" key="5">
    <source>
        <dbReference type="EMBL" id="POF62926.1"/>
    </source>
</evidence>
<dbReference type="GO" id="GO:0005524">
    <property type="term" value="F:ATP binding"/>
    <property type="evidence" value="ECO:0007669"/>
    <property type="project" value="UniProtKB-KW"/>
</dbReference>
<dbReference type="SUPFAM" id="SSF52540">
    <property type="entry name" value="P-loop containing nucleoside triphosphate hydrolases"/>
    <property type="match status" value="1"/>
</dbReference>
<dbReference type="Proteomes" id="UP000237344">
    <property type="component" value="Unassembled WGS sequence"/>
</dbReference>
<dbReference type="GO" id="GO:0043138">
    <property type="term" value="F:3'-5' DNA helicase activity"/>
    <property type="evidence" value="ECO:0007669"/>
    <property type="project" value="TreeGrafter"/>
</dbReference>
<evidence type="ECO:0000256" key="1">
    <source>
        <dbReference type="ARBA" id="ARBA00022741"/>
    </source>
</evidence>
<proteinExistence type="predicted"/>
<dbReference type="InterPro" id="IPR027417">
    <property type="entry name" value="P-loop_NTPase"/>
</dbReference>
<reference evidence="5 6" key="1">
    <citation type="submission" date="2018-01" db="EMBL/GenBank/DDBJ databases">
        <title>Draft Genome Sequence of Komagataeibacter maltaceti LMG 1529, a Vinegar Producing Acetic Acid Bacterium Isolated from Malt Vinegar Brewery Acetifiers.</title>
        <authorList>
            <person name="Zhang Q."/>
            <person name="Hollensteiner J."/>
            <person name="Poehlein A."/>
            <person name="Daniel R."/>
        </authorList>
    </citation>
    <scope>NUCLEOTIDE SEQUENCE [LARGE SCALE GENOMIC DNA]</scope>
    <source>
        <strain evidence="5 6">LMG 1529</strain>
    </source>
</reference>
<evidence type="ECO:0000259" key="4">
    <source>
        <dbReference type="PROSITE" id="PS51194"/>
    </source>
</evidence>
<dbReference type="GO" id="GO:0000724">
    <property type="term" value="P:double-strand break repair via homologous recombination"/>
    <property type="evidence" value="ECO:0007669"/>
    <property type="project" value="TreeGrafter"/>
</dbReference>
<dbReference type="OrthoDB" id="9760034at2"/>
<dbReference type="GO" id="GO:0005694">
    <property type="term" value="C:chromosome"/>
    <property type="evidence" value="ECO:0007669"/>
    <property type="project" value="TreeGrafter"/>
</dbReference>
<evidence type="ECO:0000313" key="6">
    <source>
        <dbReference type="Proteomes" id="UP000237344"/>
    </source>
</evidence>
<dbReference type="SMART" id="SM00487">
    <property type="entry name" value="DEXDc"/>
    <property type="match status" value="1"/>
</dbReference>
<dbReference type="SMART" id="SM00490">
    <property type="entry name" value="HELICc"/>
    <property type="match status" value="1"/>
</dbReference>
<dbReference type="AlphaFoldDB" id="A0A2S3W264"/>
<keyword evidence="6" id="KW-1185">Reference proteome</keyword>
<feature type="domain" description="Helicase C-terminal" evidence="4">
    <location>
        <begin position="356"/>
        <end position="512"/>
    </location>
</feature>
<dbReference type="RefSeq" id="WP_110095054.1">
    <property type="nucleotide sequence ID" value="NZ_NKUE01000002.1"/>
</dbReference>
<dbReference type="PANTHER" id="PTHR13710:SF149">
    <property type="entry name" value="ATP-DEPENDENT DNA HELICASE TLH2"/>
    <property type="match status" value="1"/>
</dbReference>
<dbReference type="PANTHER" id="PTHR13710">
    <property type="entry name" value="DNA HELICASE RECQ FAMILY MEMBER"/>
    <property type="match status" value="1"/>
</dbReference>
<dbReference type="GO" id="GO:0009378">
    <property type="term" value="F:four-way junction helicase activity"/>
    <property type="evidence" value="ECO:0007669"/>
    <property type="project" value="TreeGrafter"/>
</dbReference>
<keyword evidence="5" id="KW-0378">Hydrolase</keyword>
<protein>
    <submittedName>
        <fullName evidence="5">ATP-dependent DNA helicase RecQ</fullName>
    </submittedName>
</protein>
<dbReference type="Pfam" id="PF00271">
    <property type="entry name" value="Helicase_C"/>
    <property type="match status" value="1"/>
</dbReference>
<evidence type="ECO:0000259" key="3">
    <source>
        <dbReference type="PROSITE" id="PS51192"/>
    </source>
</evidence>
<dbReference type="PROSITE" id="PS51192">
    <property type="entry name" value="HELICASE_ATP_BIND_1"/>
    <property type="match status" value="1"/>
</dbReference>
<dbReference type="Gene3D" id="3.40.50.300">
    <property type="entry name" value="P-loop containing nucleotide triphosphate hydrolases"/>
    <property type="match status" value="2"/>
</dbReference>
<dbReference type="GO" id="GO:0003676">
    <property type="term" value="F:nucleic acid binding"/>
    <property type="evidence" value="ECO:0007669"/>
    <property type="project" value="InterPro"/>
</dbReference>
<dbReference type="EMBL" id="POTC01000014">
    <property type="protein sequence ID" value="POF62926.1"/>
    <property type="molecule type" value="Genomic_DNA"/>
</dbReference>
<accession>A0A2S3W264</accession>
<dbReference type="GO" id="GO:0005737">
    <property type="term" value="C:cytoplasm"/>
    <property type="evidence" value="ECO:0007669"/>
    <property type="project" value="TreeGrafter"/>
</dbReference>
<dbReference type="InterPro" id="IPR011545">
    <property type="entry name" value="DEAD/DEAH_box_helicase_dom"/>
</dbReference>
<dbReference type="InterPro" id="IPR001650">
    <property type="entry name" value="Helicase_C-like"/>
</dbReference>
<keyword evidence="5" id="KW-0347">Helicase</keyword>
<evidence type="ECO:0000256" key="2">
    <source>
        <dbReference type="ARBA" id="ARBA00022840"/>
    </source>
</evidence>
<dbReference type="InterPro" id="IPR014001">
    <property type="entry name" value="Helicase_ATP-bd"/>
</dbReference>
<name>A0A2S3W264_9PROT</name>
<keyword evidence="1" id="KW-0547">Nucleotide-binding</keyword>
<dbReference type="Pfam" id="PF00270">
    <property type="entry name" value="DEAD"/>
    <property type="match status" value="1"/>
</dbReference>
<keyword evidence="2" id="KW-0067">ATP-binding</keyword>
<feature type="domain" description="Helicase ATP-binding" evidence="3">
    <location>
        <begin position="137"/>
        <end position="328"/>
    </location>
</feature>
<organism evidence="5 6">
    <name type="scientific">Novacetimonas maltaceti</name>
    <dbReference type="NCBI Taxonomy" id="1203393"/>
    <lineage>
        <taxon>Bacteria</taxon>
        <taxon>Pseudomonadati</taxon>
        <taxon>Pseudomonadota</taxon>
        <taxon>Alphaproteobacteria</taxon>
        <taxon>Acetobacterales</taxon>
        <taxon>Acetobacteraceae</taxon>
        <taxon>Novacetimonas</taxon>
    </lineage>
</organism>
<dbReference type="PROSITE" id="PS51194">
    <property type="entry name" value="HELICASE_CTER"/>
    <property type="match status" value="1"/>
</dbReference>
<sequence length="821" mass="91203">MTVGTGGQVPAWCTNAIRRCEQALGTAQGSADRLALVRSLVRLHGGRRDLAALPIFLNEAERFLLGRFGLALTHEGRALRIVTDEDRFGLDGLAQAMILDERPRQVFEPAAPDAVLLRLTRHGSYRTAAQKAAVRALLTQPGGSGLMVSMPTGAGKSLLFQVAACFERERTPGACALVIIPTIALALDHERTLSAMKGLEGSRALTGSMSAAETQGIINGFRRGEVPVLLTSPEKALSPQLLRHLEEVAAPHAVEYGLEGRLTHVFVDEAHIIESWGRNFRPDFQRLPSVLARLRQVNPMLRAVLLSATLTDAARKVLRDSWKQEGDWLEVDARTARYEHDIVVGKYRSSREREPALDHVIDHAPRPVIVYTTTIHAADELYDRLRTDRGYRRVALFTGNTGDEERRRVISGWADDAYDIVVATSAFGMGIDKADVRSVIHACLPEGPARWYQEIGRAARDGGQALAACLFTDNQHVSDVREARGIATKGWLTREVAQSRWHGLRETATMLDWRNGARVMLVNLNAFRKGQRRKKGDWTRDWNMALLILMQRARLIDVLSSVPEDAPDEFHWEIAILDPRLLENDDDGIWDSICALRDAEQSDAREALDAFINAMRHPRQTCITQDAFELIETRAHAPACGHCPACWAQGIQPPRMLRSDGLEQRWACQQAPHAVLPPGIVLLSPDDPYFEDGFPDLVRSLVRAGVEQMVVPPALAQGAARLMADAGARMGFVMDAGQWRHSVRLAEVVTAIFLPHEEDEAARILDRLSEEFGHCSPVPVLLVAQPERLWRGRRLDQTVSTHAPYDQSMLDILMESEITGR</sequence>